<evidence type="ECO:0000256" key="3">
    <source>
        <dbReference type="ARBA" id="ARBA00022989"/>
    </source>
</evidence>
<evidence type="ECO:0000313" key="7">
    <source>
        <dbReference type="EMBL" id="GAA4170285.1"/>
    </source>
</evidence>
<feature type="domain" description="Integral membrane bound transporter" evidence="6">
    <location>
        <begin position="215"/>
        <end position="340"/>
    </location>
</feature>
<feature type="transmembrane region" description="Helical" evidence="5">
    <location>
        <begin position="198"/>
        <end position="222"/>
    </location>
</feature>
<dbReference type="Proteomes" id="UP001501079">
    <property type="component" value="Unassembled WGS sequence"/>
</dbReference>
<evidence type="ECO:0000259" key="6">
    <source>
        <dbReference type="Pfam" id="PF13515"/>
    </source>
</evidence>
<name>A0ABP7ZTZ8_9MICO</name>
<dbReference type="RefSeq" id="WP_344751977.1">
    <property type="nucleotide sequence ID" value="NZ_BAABBW010000001.1"/>
</dbReference>
<keyword evidence="2 5" id="KW-0812">Transmembrane</keyword>
<dbReference type="Pfam" id="PF13515">
    <property type="entry name" value="FUSC_2"/>
    <property type="match status" value="1"/>
</dbReference>
<organism evidence="7 8">
    <name type="scientific">Gryllotalpicola koreensis</name>
    <dbReference type="NCBI Taxonomy" id="993086"/>
    <lineage>
        <taxon>Bacteria</taxon>
        <taxon>Bacillati</taxon>
        <taxon>Actinomycetota</taxon>
        <taxon>Actinomycetes</taxon>
        <taxon>Micrococcales</taxon>
        <taxon>Microbacteriaceae</taxon>
        <taxon>Gryllotalpicola</taxon>
    </lineage>
</organism>
<feature type="transmembrane region" description="Helical" evidence="5">
    <location>
        <begin position="300"/>
        <end position="319"/>
    </location>
</feature>
<evidence type="ECO:0000256" key="4">
    <source>
        <dbReference type="ARBA" id="ARBA00023136"/>
    </source>
</evidence>
<comment type="subcellular location">
    <subcellularLocation>
        <location evidence="1">Membrane</location>
        <topology evidence="1">Multi-pass membrane protein</topology>
    </subcellularLocation>
</comment>
<feature type="transmembrane region" description="Helical" evidence="5">
    <location>
        <begin position="105"/>
        <end position="122"/>
    </location>
</feature>
<dbReference type="EMBL" id="BAABBW010000001">
    <property type="protein sequence ID" value="GAA4170285.1"/>
    <property type="molecule type" value="Genomic_DNA"/>
</dbReference>
<sequence>MTDVSGAPTPRLTPRWRDLLELRPYDRDHWAALRVGLSTAIPLLTLWATGRADLAVFAVFGAFTSVYGRNFPHVSRLRLQLVAGVAQLLSIAVGGAIALSPQRNLLVIPIAALWAFGASLLADRVRWTPPGPMFQVFALAGVAFAPLTPAGYAAGLVAAAASVALALLIGYVGRLIWRAQEGRLHNPYTKPIVVPPPVHGYLEHATMFLIGTAVAGAIPALVGIGHPYWAMVSAIAALSVPGGYNRVLRATHRFVGTLIGLGIGALLLLFHPTGLAAIVIIIVLQAGVELVVVRNYSLALIVLTPLVLVIGELGGPQPIGELIWQRGVETFIGIAVAVAVAVVMELFVVRRRARMTDA</sequence>
<evidence type="ECO:0000256" key="5">
    <source>
        <dbReference type="SAM" id="Phobius"/>
    </source>
</evidence>
<feature type="transmembrane region" description="Helical" evidence="5">
    <location>
        <begin position="79"/>
        <end position="99"/>
    </location>
</feature>
<reference evidence="8" key="1">
    <citation type="journal article" date="2019" name="Int. J. Syst. Evol. Microbiol.">
        <title>The Global Catalogue of Microorganisms (GCM) 10K type strain sequencing project: providing services to taxonomists for standard genome sequencing and annotation.</title>
        <authorList>
            <consortium name="The Broad Institute Genomics Platform"/>
            <consortium name="The Broad Institute Genome Sequencing Center for Infectious Disease"/>
            <person name="Wu L."/>
            <person name="Ma J."/>
        </authorList>
    </citation>
    <scope>NUCLEOTIDE SEQUENCE [LARGE SCALE GENOMIC DNA]</scope>
    <source>
        <strain evidence="8">JCM 17591</strain>
    </source>
</reference>
<feature type="transmembrane region" description="Helical" evidence="5">
    <location>
        <begin position="158"/>
        <end position="177"/>
    </location>
</feature>
<feature type="transmembrane region" description="Helical" evidence="5">
    <location>
        <begin position="44"/>
        <end position="67"/>
    </location>
</feature>
<evidence type="ECO:0000313" key="8">
    <source>
        <dbReference type="Proteomes" id="UP001501079"/>
    </source>
</evidence>
<gene>
    <name evidence="7" type="ORF">GCM10022287_07960</name>
</gene>
<dbReference type="InterPro" id="IPR049453">
    <property type="entry name" value="Memb_transporter_dom"/>
</dbReference>
<accession>A0ABP7ZTZ8</accession>
<keyword evidence="8" id="KW-1185">Reference proteome</keyword>
<proteinExistence type="predicted"/>
<evidence type="ECO:0000256" key="1">
    <source>
        <dbReference type="ARBA" id="ARBA00004141"/>
    </source>
</evidence>
<evidence type="ECO:0000256" key="2">
    <source>
        <dbReference type="ARBA" id="ARBA00022692"/>
    </source>
</evidence>
<protein>
    <submittedName>
        <fullName evidence="7">FUSC family protein</fullName>
    </submittedName>
</protein>
<comment type="caution">
    <text evidence="7">The sequence shown here is derived from an EMBL/GenBank/DDBJ whole genome shotgun (WGS) entry which is preliminary data.</text>
</comment>
<keyword evidence="4 5" id="KW-0472">Membrane</keyword>
<keyword evidence="3 5" id="KW-1133">Transmembrane helix</keyword>
<feature type="transmembrane region" description="Helical" evidence="5">
    <location>
        <begin position="331"/>
        <end position="349"/>
    </location>
</feature>